<name>A0A2T6ZE50_TUBBO</name>
<organism evidence="2 3">
    <name type="scientific">Tuber borchii</name>
    <name type="common">White truffle</name>
    <dbReference type="NCBI Taxonomy" id="42251"/>
    <lineage>
        <taxon>Eukaryota</taxon>
        <taxon>Fungi</taxon>
        <taxon>Dikarya</taxon>
        <taxon>Ascomycota</taxon>
        <taxon>Pezizomycotina</taxon>
        <taxon>Pezizomycetes</taxon>
        <taxon>Pezizales</taxon>
        <taxon>Tuberaceae</taxon>
        <taxon>Tuber</taxon>
    </lineage>
</organism>
<dbReference type="EMBL" id="NESQ01000347">
    <property type="protein sequence ID" value="PUU73770.1"/>
    <property type="molecule type" value="Genomic_DNA"/>
</dbReference>
<feature type="region of interest" description="Disordered" evidence="1">
    <location>
        <begin position="78"/>
        <end position="98"/>
    </location>
</feature>
<sequence length="140" mass="15142">MKLGKEWIDNKTNKLRATRDQLPAGSIDLIAGNFLMNDWFAEIGGFDQAILVFLTSPVVHTSPVAHSSALSLTPTIAESPTANSTTTIPATPDSPGTDASRIRRALEAQGQRVGFQLEKREVGNGAEIGRIWMWNEPSAP</sequence>
<evidence type="ECO:0000256" key="1">
    <source>
        <dbReference type="SAM" id="MobiDB-lite"/>
    </source>
</evidence>
<evidence type="ECO:0000313" key="3">
    <source>
        <dbReference type="Proteomes" id="UP000244722"/>
    </source>
</evidence>
<evidence type="ECO:0000313" key="2">
    <source>
        <dbReference type="EMBL" id="PUU73770.1"/>
    </source>
</evidence>
<dbReference type="Proteomes" id="UP000244722">
    <property type="component" value="Unassembled WGS sequence"/>
</dbReference>
<dbReference type="AlphaFoldDB" id="A0A2T6ZE50"/>
<feature type="compositionally biased region" description="Polar residues" evidence="1">
    <location>
        <begin position="78"/>
        <end position="89"/>
    </location>
</feature>
<gene>
    <name evidence="2" type="ORF">B9Z19DRAFT_1068722</name>
</gene>
<proteinExistence type="predicted"/>
<comment type="caution">
    <text evidence="2">The sequence shown here is derived from an EMBL/GenBank/DDBJ whole genome shotgun (WGS) entry which is preliminary data.</text>
</comment>
<keyword evidence="3" id="KW-1185">Reference proteome</keyword>
<accession>A0A2T6ZE50</accession>
<protein>
    <submittedName>
        <fullName evidence="2">Uncharacterized protein</fullName>
    </submittedName>
</protein>
<reference evidence="2 3" key="1">
    <citation type="submission" date="2017-04" db="EMBL/GenBank/DDBJ databases">
        <title>Draft genome sequence of Tuber borchii Vittad., a whitish edible truffle.</title>
        <authorList>
            <consortium name="DOE Joint Genome Institute"/>
            <person name="Murat C."/>
            <person name="Kuo A."/>
            <person name="Barry K.W."/>
            <person name="Clum A."/>
            <person name="Dockter R.B."/>
            <person name="Fauchery L."/>
            <person name="Iotti M."/>
            <person name="Kohler A."/>
            <person name="Labutti K."/>
            <person name="Lindquist E.A."/>
            <person name="Lipzen A."/>
            <person name="Ohm R.A."/>
            <person name="Wang M."/>
            <person name="Grigoriev I.V."/>
            <person name="Zambonelli A."/>
            <person name="Martin F.M."/>
        </authorList>
    </citation>
    <scope>NUCLEOTIDE SEQUENCE [LARGE SCALE GENOMIC DNA]</scope>
    <source>
        <strain evidence="2 3">Tbo3840</strain>
    </source>
</reference>